<keyword evidence="8" id="KW-0288">FMN</keyword>
<dbReference type="CDD" id="cd02808">
    <property type="entry name" value="GltS_FMN"/>
    <property type="match status" value="1"/>
</dbReference>
<dbReference type="InterPro" id="IPR017932">
    <property type="entry name" value="GATase_2_dom"/>
</dbReference>
<evidence type="ECO:0000256" key="1">
    <source>
        <dbReference type="ARBA" id="ARBA00001917"/>
    </source>
</evidence>
<dbReference type="GO" id="GO:0046872">
    <property type="term" value="F:metal ion binding"/>
    <property type="evidence" value="ECO:0007669"/>
    <property type="project" value="UniProtKB-KW"/>
</dbReference>
<comment type="pathway">
    <text evidence="17">Amino-acid biosynthesis; L-glutamate biosynthesis via GLT pathway; L-glutamate from 2-oxoglutarate and L-glutamine (NADP(+) route): step 1/1.</text>
</comment>
<evidence type="ECO:0000256" key="8">
    <source>
        <dbReference type="ARBA" id="ARBA00022643"/>
    </source>
</evidence>
<keyword evidence="6" id="KW-0028">Amino-acid biosynthesis</keyword>
<keyword evidence="15" id="KW-0314">Glutamate biosynthesis</keyword>
<comment type="cofactor">
    <cofactor evidence="2">
        <name>[3Fe-4S] cluster</name>
        <dbReference type="ChEBI" id="CHEBI:21137"/>
    </cofactor>
</comment>
<dbReference type="GO" id="GO:0006537">
    <property type="term" value="P:glutamate biosynthetic process"/>
    <property type="evidence" value="ECO:0007669"/>
    <property type="project" value="UniProtKB-KW"/>
</dbReference>
<dbReference type="FunFam" id="3.20.20.70:FF:000053">
    <property type="entry name" value="Glutamate synthase large subunit"/>
    <property type="match status" value="1"/>
</dbReference>
<feature type="domain" description="Glutamine amidotransferase type-2" evidence="22">
    <location>
        <begin position="24"/>
        <end position="427"/>
    </location>
</feature>
<dbReference type="CDD" id="cd00713">
    <property type="entry name" value="GltS"/>
    <property type="match status" value="1"/>
</dbReference>
<comment type="similarity">
    <text evidence="4">Belongs to the glutamate synthase family.</text>
</comment>
<dbReference type="SUPFAM" id="SSF69336">
    <property type="entry name" value="Alpha subunit of glutamate synthase, C-terminal domain"/>
    <property type="match status" value="1"/>
</dbReference>
<keyword evidence="11" id="KW-0315">Glutamine amidotransferase</keyword>
<evidence type="ECO:0000256" key="15">
    <source>
        <dbReference type="ARBA" id="ARBA00023164"/>
    </source>
</evidence>
<keyword evidence="9" id="KW-0479">Metal-binding</keyword>
<dbReference type="Pfam" id="PF04898">
    <property type="entry name" value="Glu_syn_central"/>
    <property type="match status" value="1"/>
</dbReference>
<organism evidence="23 24">
    <name type="scientific">Altererythrobacter epoxidivorans</name>
    <dbReference type="NCBI Taxonomy" id="361183"/>
    <lineage>
        <taxon>Bacteria</taxon>
        <taxon>Pseudomonadati</taxon>
        <taxon>Pseudomonadota</taxon>
        <taxon>Alphaproteobacteria</taxon>
        <taxon>Sphingomonadales</taxon>
        <taxon>Erythrobacteraceae</taxon>
        <taxon>Altererythrobacter</taxon>
    </lineage>
</organism>
<evidence type="ECO:0000256" key="12">
    <source>
        <dbReference type="ARBA" id="ARBA00023002"/>
    </source>
</evidence>
<keyword evidence="16" id="KW-0003">3Fe-4S</keyword>
<dbReference type="InterPro" id="IPR006982">
    <property type="entry name" value="Glu_synth_centr_N"/>
</dbReference>
<sequence length="1552" mass="169474">MGYPVQGLPEGQGLYDPRNEHDACGVGFVAHIKGAKSHAIVIQALEILANLDHRGAVGADPLLGDGAGILLQIPDPLFRKWAESEGKELPQPGDYAVAMCFMPQDAASRAFVTEQLEKFTAKEGQRLIGWRDVPTTLDGLGDAVIASMPVMQQAIIARGENCADQDAFERKLIVIRKQTLNPLAKLAEKHDLPGLVQTYIPSFSSRTIVYKGLLLANQVGSYYDDLRDPDCVSALGLVHQRFSTNTFPSWRLAHPYRLIAHNGEINTVRGNVNWMNARRRTMESDLLGPDLDKMWPLIPHGQSDTACLDNALELLLAGGYSLAHAMMMLIPEAWAKNELMDPARRAFYEYHAALMEPWDGPAAVAFTDGRQIGATLDRNGLRPARYCVTKDDLVCLASESGVLPFAEEDIVRKWRLQPGKMLLIDFEQGRIIEDEELKAELAAAHPYEKWLEQAQYQLQDIEDIEPDLSEVPEHTTTLLQRQQAFGYTQEDVSKFLEPMMLDSDDPIGSMGTDTPIAVLSDRSRLLYDYFKQNFAQVTNPPIDPIREELVMSLLSMIGPRPNLLGREAGTHKRLEVMQPILTNEDLAKIRSVEAVLDGAFRTATIDMTWDAASGVEGIELAIKEMCWAATEAVLQDHNILILSDRAQGPDRIAMPALLATAAVHHHLVRQGLRMQTGLVIETGEAREVHHFCVLAGYGAEAINPYVAMETLEDLRSKRHPDLDADELRQHYVKAIGKGIRKVMSKMGISTYQSYCGAQIFDAVGLCSQFIDNYFTGTATTIEGVGLKEVAQESVLRHAQAYGDNPLYENMLDVGGMYQYRLRGEAHAWTPANIAQLQHAVRGNDHKNYEEFAKSINEQSERLLTIRGLMALKPAESGAISLDEVEPAAEIVKRFSTGAMSFGSISHEAHSTLAIAMNRIGGRSNTGEGGEEPERFQPLDNGDSMRSRIKQVASGRFGVTTEYLVNSDDIQIKMAQGAKPGEGGQLPGHKVDKRIGAVRHSTPGVGLISPPPHHDIYSIEDLAQLIHDLKNVQPSARISVKLVSEVGVGTVAAGVSKARADHVTISGYDGGTGASPLTSLTHAGSPWEIGLAETQQTLLLNDLRSRIAVQVDGGLRTGRDVAIGALLGADEFGFATAPLIAAGCIMMRKCHLNTCPVGVATQDPVLRARFTGQPEHVVNYMFFVAEELRQIMAEMGFRTVEEMIGRVDRLDMRRVHRHWKAEGVDLSRLLHTVAVDDGSALHQTGTQDHGLGAAMDNELIEACRPAIDSGQAVQIDRTIRNVNRTVGAMLSGEIARAHGHSGLAPDTVRINLTGVAGQSFGAWLAHGVTLDLTGDANDYVGKGLSGGRIVVRPPEGVDRNPTENIIVGNTVLYGAIAGEAYFNGVAGERFAVRNSGAIAVVEGTGDHGCEYMTGGVVVVLGQTGRNFAAGMSGGIAYIYDPQGQFADLVNPAQVDLVPISTDPDQDEGTGRPQQRPRSVNDFGMGDMLRHDAERLRILVERHKLHTGSARATELLDNWDEAIRSFVKVMPRDYKRALETLEAERLEAESVAAE</sequence>
<dbReference type="Pfam" id="PF00310">
    <property type="entry name" value="GATase_2"/>
    <property type="match status" value="1"/>
</dbReference>
<keyword evidence="13" id="KW-0408">Iron</keyword>
<dbReference type="Pfam" id="PF01493">
    <property type="entry name" value="GXGXG"/>
    <property type="match status" value="1"/>
</dbReference>
<evidence type="ECO:0000256" key="2">
    <source>
        <dbReference type="ARBA" id="ARBA00001927"/>
    </source>
</evidence>
<accession>A0A0M4M650</accession>
<dbReference type="PANTHER" id="PTHR11938">
    <property type="entry name" value="FAD NADPH DEHYDROGENASE/OXIDOREDUCTASE"/>
    <property type="match status" value="1"/>
</dbReference>
<dbReference type="Gene3D" id="3.20.20.70">
    <property type="entry name" value="Aldolase class I"/>
    <property type="match status" value="2"/>
</dbReference>
<dbReference type="InterPro" id="IPR036485">
    <property type="entry name" value="Glu_synth_asu_C_sf"/>
</dbReference>
<dbReference type="KEGG" id="aep:AMC99_02378"/>
<evidence type="ECO:0000256" key="20">
    <source>
        <dbReference type="ARBA" id="ARBA00079921"/>
    </source>
</evidence>
<keyword evidence="24" id="KW-1185">Reference proteome</keyword>
<evidence type="ECO:0000256" key="10">
    <source>
        <dbReference type="ARBA" id="ARBA00022827"/>
    </source>
</evidence>
<evidence type="ECO:0000256" key="19">
    <source>
        <dbReference type="ARBA" id="ARBA00072108"/>
    </source>
</evidence>
<dbReference type="PATRIC" id="fig|361183.4.peg.2335"/>
<dbReference type="NCBIfam" id="NF008730">
    <property type="entry name" value="PRK11750.1"/>
    <property type="match status" value="1"/>
</dbReference>
<dbReference type="Pfam" id="PF01645">
    <property type="entry name" value="Glu_synthase"/>
    <property type="match status" value="1"/>
</dbReference>
<dbReference type="GO" id="GO:0051538">
    <property type="term" value="F:3 iron, 4 sulfur cluster binding"/>
    <property type="evidence" value="ECO:0007669"/>
    <property type="project" value="UniProtKB-KW"/>
</dbReference>
<dbReference type="OrthoDB" id="9758182at2"/>
<dbReference type="InterPro" id="IPR050711">
    <property type="entry name" value="ET-N_metabolism_enzyme"/>
</dbReference>
<dbReference type="InterPro" id="IPR029055">
    <property type="entry name" value="Ntn_hydrolases_N"/>
</dbReference>
<reference evidence="23 24" key="1">
    <citation type="submission" date="2015-09" db="EMBL/GenBank/DDBJ databases">
        <title>Complete genome sequence of a benzo[a]pyrene-degrading bacterium Altererythrobacter epoxidivorans CGMCC 1.7731T.</title>
        <authorList>
            <person name="Li Z."/>
            <person name="Cheng H."/>
            <person name="Huo Y."/>
            <person name="Xu X."/>
        </authorList>
    </citation>
    <scope>NUCLEOTIDE SEQUENCE [LARGE SCALE GENOMIC DNA]</scope>
    <source>
        <strain evidence="23 24">CGMCC 1.7731</strain>
    </source>
</reference>
<comment type="cofactor">
    <cofactor evidence="1">
        <name>FMN</name>
        <dbReference type="ChEBI" id="CHEBI:58210"/>
    </cofactor>
</comment>
<dbReference type="Gene3D" id="2.160.20.60">
    <property type="entry name" value="Glutamate synthase, alpha subunit, C-terminal domain"/>
    <property type="match status" value="1"/>
</dbReference>
<keyword evidence="10" id="KW-0274">FAD</keyword>
<evidence type="ECO:0000256" key="7">
    <source>
        <dbReference type="ARBA" id="ARBA00022630"/>
    </source>
</evidence>
<evidence type="ECO:0000256" key="18">
    <source>
        <dbReference type="ARBA" id="ARBA00048151"/>
    </source>
</evidence>
<dbReference type="FunFam" id="3.20.20.70:FF:000031">
    <property type="entry name" value="Glutamate synthase 1 [NADH]"/>
    <property type="match status" value="1"/>
</dbReference>
<evidence type="ECO:0000256" key="9">
    <source>
        <dbReference type="ARBA" id="ARBA00022723"/>
    </source>
</evidence>
<evidence type="ECO:0000259" key="22">
    <source>
        <dbReference type="PROSITE" id="PS51278"/>
    </source>
</evidence>
<evidence type="ECO:0000256" key="17">
    <source>
        <dbReference type="ARBA" id="ARBA00037898"/>
    </source>
</evidence>
<dbReference type="CDD" id="cd00982">
    <property type="entry name" value="gltB_C"/>
    <property type="match status" value="1"/>
</dbReference>
<dbReference type="GO" id="GO:0004355">
    <property type="term" value="F:glutamate synthase (NADPH) activity"/>
    <property type="evidence" value="ECO:0007669"/>
    <property type="project" value="UniProtKB-EC"/>
</dbReference>
<dbReference type="Gene3D" id="3.60.20.10">
    <property type="entry name" value="Glutamine Phosphoribosylpyrophosphate, subunit 1, domain 1"/>
    <property type="match status" value="1"/>
</dbReference>
<dbReference type="SUPFAM" id="SSF51395">
    <property type="entry name" value="FMN-linked oxidoreductases"/>
    <property type="match status" value="1"/>
</dbReference>
<feature type="region of interest" description="Disordered" evidence="21">
    <location>
        <begin position="1457"/>
        <end position="1483"/>
    </location>
</feature>
<dbReference type="EMBL" id="CP012669">
    <property type="protein sequence ID" value="ALE17653.1"/>
    <property type="molecule type" value="Genomic_DNA"/>
</dbReference>
<evidence type="ECO:0000256" key="4">
    <source>
        <dbReference type="ARBA" id="ARBA00009716"/>
    </source>
</evidence>
<keyword evidence="12 23" id="KW-0560">Oxidoreductase</keyword>
<comment type="catalytic activity">
    <reaction evidence="18">
        <text>2 L-glutamate + NADP(+) = L-glutamine + 2-oxoglutarate + NADPH + H(+)</text>
        <dbReference type="Rhea" id="RHEA:15501"/>
        <dbReference type="ChEBI" id="CHEBI:15378"/>
        <dbReference type="ChEBI" id="CHEBI:16810"/>
        <dbReference type="ChEBI" id="CHEBI:29985"/>
        <dbReference type="ChEBI" id="CHEBI:57783"/>
        <dbReference type="ChEBI" id="CHEBI:58349"/>
        <dbReference type="ChEBI" id="CHEBI:58359"/>
        <dbReference type="EC" id="1.4.1.13"/>
    </reaction>
</comment>
<dbReference type="FunFam" id="3.60.20.10:FF:000001">
    <property type="entry name" value="Glutamate synthase, large subunit"/>
    <property type="match status" value="1"/>
</dbReference>
<name>A0A0M4M650_9SPHN</name>
<evidence type="ECO:0000256" key="3">
    <source>
        <dbReference type="ARBA" id="ARBA00001974"/>
    </source>
</evidence>
<dbReference type="STRING" id="361183.AMC99_02378"/>
<evidence type="ECO:0000256" key="5">
    <source>
        <dbReference type="ARBA" id="ARBA00012079"/>
    </source>
</evidence>
<proteinExistence type="inferred from homology"/>
<keyword evidence="14" id="KW-0411">Iron-sulfur</keyword>
<evidence type="ECO:0000313" key="23">
    <source>
        <dbReference type="EMBL" id="ALE17653.1"/>
    </source>
</evidence>
<evidence type="ECO:0000256" key="11">
    <source>
        <dbReference type="ARBA" id="ARBA00022962"/>
    </source>
</evidence>
<dbReference type="InterPro" id="IPR013785">
    <property type="entry name" value="Aldolase_TIM"/>
</dbReference>
<evidence type="ECO:0000256" key="16">
    <source>
        <dbReference type="ARBA" id="ARBA00023291"/>
    </source>
</evidence>
<comment type="cofactor">
    <cofactor evidence="3">
        <name>FAD</name>
        <dbReference type="ChEBI" id="CHEBI:57692"/>
    </cofactor>
</comment>
<evidence type="ECO:0000313" key="24">
    <source>
        <dbReference type="Proteomes" id="UP000057938"/>
    </source>
</evidence>
<evidence type="ECO:0000256" key="13">
    <source>
        <dbReference type="ARBA" id="ARBA00023004"/>
    </source>
</evidence>
<gene>
    <name evidence="23" type="ORF">AMC99_02378</name>
</gene>
<evidence type="ECO:0000256" key="21">
    <source>
        <dbReference type="SAM" id="MobiDB-lite"/>
    </source>
</evidence>
<dbReference type="GO" id="GO:0019676">
    <property type="term" value="P:ammonia assimilation cycle"/>
    <property type="evidence" value="ECO:0007669"/>
    <property type="project" value="TreeGrafter"/>
</dbReference>
<dbReference type="EC" id="1.4.1.13" evidence="5"/>
<protein>
    <recommendedName>
        <fullName evidence="19">Glutamate synthase [NADPH] large chain</fullName>
        <ecNumber evidence="5">1.4.1.13</ecNumber>
    </recommendedName>
    <alternativeName>
        <fullName evidence="20">Glutamate synthase subunit alpha</fullName>
    </alternativeName>
</protein>
<dbReference type="PROSITE" id="PS51278">
    <property type="entry name" value="GATASE_TYPE_2"/>
    <property type="match status" value="1"/>
</dbReference>
<keyword evidence="7" id="KW-0285">Flavoprotein</keyword>
<dbReference type="RefSeq" id="WP_061926722.1">
    <property type="nucleotide sequence ID" value="NZ_CP012669.1"/>
</dbReference>
<evidence type="ECO:0000256" key="14">
    <source>
        <dbReference type="ARBA" id="ARBA00023014"/>
    </source>
</evidence>
<dbReference type="FunFam" id="2.160.20.60:FF:000001">
    <property type="entry name" value="Glutamate synthase, large subunit"/>
    <property type="match status" value="1"/>
</dbReference>
<dbReference type="Proteomes" id="UP000057938">
    <property type="component" value="Chromosome"/>
</dbReference>
<evidence type="ECO:0000256" key="6">
    <source>
        <dbReference type="ARBA" id="ARBA00022605"/>
    </source>
</evidence>
<dbReference type="SUPFAM" id="SSF56235">
    <property type="entry name" value="N-terminal nucleophile aminohydrolases (Ntn hydrolases)"/>
    <property type="match status" value="1"/>
</dbReference>
<dbReference type="InterPro" id="IPR002489">
    <property type="entry name" value="Glu_synth_asu_C"/>
</dbReference>
<dbReference type="InterPro" id="IPR002932">
    <property type="entry name" value="Glu_synthdom"/>
</dbReference>
<dbReference type="PANTHER" id="PTHR11938:SF133">
    <property type="entry name" value="GLUTAMATE SYNTHASE (NADH)"/>
    <property type="match status" value="1"/>
</dbReference>